<dbReference type="SUPFAM" id="SSF54427">
    <property type="entry name" value="NTF2-like"/>
    <property type="match status" value="1"/>
</dbReference>
<organism evidence="3 4">
    <name type="scientific">Mycolicibacterium frederiksbergense</name>
    <dbReference type="NCBI Taxonomy" id="117567"/>
    <lineage>
        <taxon>Bacteria</taxon>
        <taxon>Bacillati</taxon>
        <taxon>Actinomycetota</taxon>
        <taxon>Actinomycetes</taxon>
        <taxon>Mycobacteriales</taxon>
        <taxon>Mycobacteriaceae</taxon>
        <taxon>Mycolicibacterium</taxon>
    </lineage>
</organism>
<feature type="compositionally biased region" description="Low complexity" evidence="1">
    <location>
        <begin position="15"/>
        <end position="36"/>
    </location>
</feature>
<keyword evidence="2" id="KW-0472">Membrane</keyword>
<keyword evidence="2" id="KW-1133">Transmembrane helix</keyword>
<proteinExistence type="predicted"/>
<keyword evidence="4" id="KW-1185">Reference proteome</keyword>
<dbReference type="Proteomes" id="UP000501849">
    <property type="component" value="Chromosome"/>
</dbReference>
<feature type="compositionally biased region" description="Pro residues" evidence="1">
    <location>
        <begin position="1"/>
        <end position="14"/>
    </location>
</feature>
<sequence length="215" mass="22927">MTHYPPQQPGPQGPWGPQQQGSWDPQQPPAYEYPAYEVPPPAQPYGQQPYGYGAPPPGYPYGYPPQPPKKSNGTWWILGGVASVLVVAALVVGGVFLFRSGDQILVSTDEAEIQQLVEEFGAAGNTGKFSDLGQYFCAAEAGMFGALGELGDILEGMDVPQSAPTTEVTATDITVKGDVASARMNAGGPFDTAYFRKESGEWKVCMSAAVEFSQR</sequence>
<evidence type="ECO:0000256" key="1">
    <source>
        <dbReference type="SAM" id="MobiDB-lite"/>
    </source>
</evidence>
<feature type="region of interest" description="Disordered" evidence="1">
    <location>
        <begin position="1"/>
        <end position="51"/>
    </location>
</feature>
<evidence type="ECO:0000313" key="3">
    <source>
        <dbReference type="EMBL" id="QIV80133.1"/>
    </source>
</evidence>
<dbReference type="KEGG" id="mfre:EXE63_03830"/>
<dbReference type="SUPFAM" id="SSF81995">
    <property type="entry name" value="beta-sandwich domain of Sec23/24"/>
    <property type="match status" value="1"/>
</dbReference>
<feature type="transmembrane region" description="Helical" evidence="2">
    <location>
        <begin position="75"/>
        <end position="98"/>
    </location>
</feature>
<dbReference type="InterPro" id="IPR032710">
    <property type="entry name" value="NTF2-like_dom_sf"/>
</dbReference>
<keyword evidence="2" id="KW-0812">Transmembrane</keyword>
<evidence type="ECO:0008006" key="5">
    <source>
        <dbReference type="Google" id="ProtNLM"/>
    </source>
</evidence>
<dbReference type="EMBL" id="CP038799">
    <property type="protein sequence ID" value="QIV80133.1"/>
    <property type="molecule type" value="Genomic_DNA"/>
</dbReference>
<protein>
    <recommendedName>
        <fullName evidence="5">DUF4878 domain-containing protein</fullName>
    </recommendedName>
</protein>
<accession>A0A6H0RY53</accession>
<evidence type="ECO:0000313" key="4">
    <source>
        <dbReference type="Proteomes" id="UP000501849"/>
    </source>
</evidence>
<name>A0A6H0RY53_9MYCO</name>
<dbReference type="AlphaFoldDB" id="A0A6H0RY53"/>
<evidence type="ECO:0000256" key="2">
    <source>
        <dbReference type="SAM" id="Phobius"/>
    </source>
</evidence>
<dbReference type="RefSeq" id="WP_168140868.1">
    <property type="nucleotide sequence ID" value="NZ_CP038799.1"/>
</dbReference>
<reference evidence="3 4" key="1">
    <citation type="submission" date="2019-04" db="EMBL/GenBank/DDBJ databases">
        <title>Draft, Whole-Genome Sequence of the Anthracene-degrading Mycobacterium frederiksbergense LB501T, Isolated from a Polycyclic Aromatic Hydrocarbon (PAH)-Contaminated Soil.</title>
        <authorList>
            <person name="Augelletti F."/>
        </authorList>
    </citation>
    <scope>NUCLEOTIDE SEQUENCE [LARGE SCALE GENOMIC DNA]</scope>
    <source>
        <strain evidence="3 4">LB 501T</strain>
    </source>
</reference>
<gene>
    <name evidence="3" type="ORF">EXE63_03830</name>
</gene>